<dbReference type="AlphaFoldDB" id="A0AAP3AEX6"/>
<sequence length="123" mass="13187">MIGAVPGEPGMDLLGALASGRLDPAAGASTARSPHAAADGPERPVCSRRGCTTEAAWALEWNNPRVHAPDRVKTWLACADHRPFLDDFLSARGFLRRSRPLDPSATQTPEVDTPETPQEPPRP</sequence>
<proteinExistence type="predicted"/>
<evidence type="ECO:0000256" key="1">
    <source>
        <dbReference type="SAM" id="MobiDB-lite"/>
    </source>
</evidence>
<name>A0AAP3AEX6_MICLU</name>
<accession>A0AAP3AEX6</accession>
<dbReference type="EMBL" id="JALXKZ020000001">
    <property type="protein sequence ID" value="MCV7627874.1"/>
    <property type="molecule type" value="Genomic_DNA"/>
</dbReference>
<protein>
    <recommendedName>
        <fullName evidence="4">Acetone carboxylase</fullName>
    </recommendedName>
</protein>
<dbReference type="Proteomes" id="UP001205867">
    <property type="component" value="Unassembled WGS sequence"/>
</dbReference>
<feature type="region of interest" description="Disordered" evidence="1">
    <location>
        <begin position="24"/>
        <end position="47"/>
    </location>
</feature>
<comment type="caution">
    <text evidence="2">The sequence shown here is derived from an EMBL/GenBank/DDBJ whole genome shotgun (WGS) entry which is preliminary data.</text>
</comment>
<feature type="region of interest" description="Disordered" evidence="1">
    <location>
        <begin position="97"/>
        <end position="123"/>
    </location>
</feature>
<reference evidence="2" key="1">
    <citation type="submission" date="2023-06" db="EMBL/GenBank/DDBJ databases">
        <title>lsaBGC provides a comprehensive framework for evolutionary analysis of biosynthetic gene clusters within focal taxa.</title>
        <authorList>
            <person name="Salamzade R."/>
            <person name="Sandstrom S."/>
            <person name="Kalan L.R."/>
        </authorList>
    </citation>
    <scope>NUCLEOTIDE SEQUENCE</scope>
    <source>
        <strain evidence="2">P3-SID899</strain>
    </source>
</reference>
<gene>
    <name evidence="2" type="ORF">M3A82_000730</name>
</gene>
<evidence type="ECO:0000313" key="2">
    <source>
        <dbReference type="EMBL" id="MCV7627874.1"/>
    </source>
</evidence>
<organism evidence="2 3">
    <name type="scientific">Micrococcus luteus</name>
    <name type="common">Micrococcus lysodeikticus</name>
    <dbReference type="NCBI Taxonomy" id="1270"/>
    <lineage>
        <taxon>Bacteria</taxon>
        <taxon>Bacillati</taxon>
        <taxon>Actinomycetota</taxon>
        <taxon>Actinomycetes</taxon>
        <taxon>Micrococcales</taxon>
        <taxon>Micrococcaceae</taxon>
        <taxon>Micrococcus</taxon>
    </lineage>
</organism>
<evidence type="ECO:0008006" key="4">
    <source>
        <dbReference type="Google" id="ProtNLM"/>
    </source>
</evidence>
<evidence type="ECO:0000313" key="3">
    <source>
        <dbReference type="Proteomes" id="UP001205867"/>
    </source>
</evidence>